<reference evidence="2 3" key="1">
    <citation type="submission" date="2014-02" db="EMBL/GenBank/DDBJ databases">
        <title>The small core and large imbalanced accessory genome model reveals a collaborative survival strategy of Sorangium cellulosum strains in nature.</title>
        <authorList>
            <person name="Han K."/>
            <person name="Peng R."/>
            <person name="Blom J."/>
            <person name="Li Y.-Z."/>
        </authorList>
    </citation>
    <scope>NUCLEOTIDE SEQUENCE [LARGE SCALE GENOMIC DNA]</scope>
    <source>
        <strain evidence="2 3">So0007-03</strain>
    </source>
</reference>
<dbReference type="InterPro" id="IPR037053">
    <property type="entry name" value="Phage_tail_collar_dom_sf"/>
</dbReference>
<dbReference type="Proteomes" id="UP000075502">
    <property type="component" value="Unassembled WGS sequence"/>
</dbReference>
<evidence type="ECO:0000313" key="2">
    <source>
        <dbReference type="EMBL" id="KYG03045.1"/>
    </source>
</evidence>
<dbReference type="AlphaFoldDB" id="A0A150TEA9"/>
<dbReference type="EMBL" id="JEME01002817">
    <property type="protein sequence ID" value="KYG03045.1"/>
    <property type="molecule type" value="Genomic_DNA"/>
</dbReference>
<dbReference type="Pfam" id="PF07484">
    <property type="entry name" value="Collar"/>
    <property type="match status" value="1"/>
</dbReference>
<evidence type="ECO:0000313" key="3">
    <source>
        <dbReference type="Proteomes" id="UP000075502"/>
    </source>
</evidence>
<protein>
    <recommendedName>
        <fullName evidence="1">Phage tail collar domain-containing protein</fullName>
    </recommendedName>
</protein>
<sequence length="567" mass="61947">MTEETDKKMPFGFEVSYELFNARGERLRNTLLLENPGAGHTLRLDIANLLTEEALVLRQRPSAGEVLGAHHFRLRFAAGALAARETRVVGADWDIRRVDREDGSADVYLAWRSPEVRIGPGDRLMLLVQGLYATPDAGTEVIVDVSWPALVVPEGPDDPNVFHLVPPEGSAGSDCSLAQQLALGVRDRRGRPDIPLRARFEGSNQVINIATTPNTTLTLRLVNSASPQSQEVLRFHRDPSDPAKSSRLVVALPVGTAEAQPWALGYDSFLERTKIALADWTVSGPTLSADGDLLEWELTPTKDVTIAPRESLTLTLSDMATTHPSGTTYLELRYSAVPGYWDGEILCPIEKSPLRFGRVDNYTNVGIGHAEPSAALHLHRGDMMIDTGEIQHAQAFKFRSFAKTLDDNAVAQFTNKDDAFLMTLFFSGKLRLWRPYAELQSAHSLTFRSDMEGGNTVARFLKQNDAVPLMELLGDGTLRLLRGRFKDGTGLVVPVGTVVAYAGSAPPAPEGWLMCDGGEHSSEDHKELSDLLGTTYGDAGEGKFRVPDLSTSAPAQSNQPLHHIIKA</sequence>
<dbReference type="Gene3D" id="3.90.1340.10">
    <property type="entry name" value="Phage tail collar domain"/>
    <property type="match status" value="1"/>
</dbReference>
<evidence type="ECO:0000259" key="1">
    <source>
        <dbReference type="Pfam" id="PF07484"/>
    </source>
</evidence>
<name>A0A150TEA9_SORCE</name>
<organism evidence="2 3">
    <name type="scientific">Sorangium cellulosum</name>
    <name type="common">Polyangium cellulosum</name>
    <dbReference type="NCBI Taxonomy" id="56"/>
    <lineage>
        <taxon>Bacteria</taxon>
        <taxon>Pseudomonadati</taxon>
        <taxon>Myxococcota</taxon>
        <taxon>Polyangia</taxon>
        <taxon>Polyangiales</taxon>
        <taxon>Polyangiaceae</taxon>
        <taxon>Sorangium</taxon>
    </lineage>
</organism>
<proteinExistence type="predicted"/>
<dbReference type="SUPFAM" id="SSF88874">
    <property type="entry name" value="Receptor-binding domain of short tail fibre protein gp12"/>
    <property type="match status" value="1"/>
</dbReference>
<accession>A0A150TEA9</accession>
<comment type="caution">
    <text evidence="2">The sequence shown here is derived from an EMBL/GenBank/DDBJ whole genome shotgun (WGS) entry which is preliminary data.</text>
</comment>
<feature type="domain" description="Phage tail collar" evidence="1">
    <location>
        <begin position="496"/>
        <end position="551"/>
    </location>
</feature>
<gene>
    <name evidence="2" type="ORF">BE21_53630</name>
</gene>
<dbReference type="InterPro" id="IPR011083">
    <property type="entry name" value="Phage_tail_collar_dom"/>
</dbReference>